<sequence>MGMADLMGSYIPDLVLKIDNGELIQLLNHLPQSPEPMSWWQTFIHTPAAVVAACSAIPTVIFSFLTWRVTSTNSRITKDFAEENHKIAQKQAKTAENKLNLDLFNKRIEYLKSHNDKINELFRDPIDTLIKEYNEKVKLPNTMQFASS</sequence>
<protein>
    <submittedName>
        <fullName evidence="2">Uncharacterized protein</fullName>
    </submittedName>
</protein>
<organism evidence="2 3">
    <name type="scientific">Gluconobacter albidus</name>
    <dbReference type="NCBI Taxonomy" id="318683"/>
    <lineage>
        <taxon>Bacteria</taxon>
        <taxon>Pseudomonadati</taxon>
        <taxon>Pseudomonadota</taxon>
        <taxon>Alphaproteobacteria</taxon>
        <taxon>Acetobacterales</taxon>
        <taxon>Acetobacteraceae</taxon>
        <taxon>Gluconobacter</taxon>
    </lineage>
</organism>
<reference evidence="3" key="1">
    <citation type="journal article" date="2019" name="Int. J. Syst. Evol. Microbiol.">
        <title>The Global Catalogue of Microorganisms (GCM) 10K type strain sequencing project: providing services to taxonomists for standard genome sequencing and annotation.</title>
        <authorList>
            <consortium name="The Broad Institute Genomics Platform"/>
            <consortium name="The Broad Institute Genome Sequencing Center for Infectious Disease"/>
            <person name="Wu L."/>
            <person name="Ma J."/>
        </authorList>
    </citation>
    <scope>NUCLEOTIDE SEQUENCE [LARGE SCALE GENOMIC DNA]</scope>
    <source>
        <strain evidence="3">NBRC 3250</strain>
    </source>
</reference>
<comment type="caution">
    <text evidence="2">The sequence shown here is derived from an EMBL/GenBank/DDBJ whole genome shotgun (WGS) entry which is preliminary data.</text>
</comment>
<evidence type="ECO:0000256" key="1">
    <source>
        <dbReference type="SAM" id="Phobius"/>
    </source>
</evidence>
<proteinExistence type="predicted"/>
<keyword evidence="1" id="KW-1133">Transmembrane helix</keyword>
<keyword evidence="1" id="KW-0472">Membrane</keyword>
<keyword evidence="3" id="KW-1185">Reference proteome</keyword>
<evidence type="ECO:0000313" key="2">
    <source>
        <dbReference type="EMBL" id="GLQ69496.1"/>
    </source>
</evidence>
<name>A0ABQ5X3R1_9PROT</name>
<feature type="transmembrane region" description="Helical" evidence="1">
    <location>
        <begin position="43"/>
        <end position="65"/>
    </location>
</feature>
<gene>
    <name evidence="2" type="ORF">GCM10007866_19480</name>
</gene>
<dbReference type="EMBL" id="BSNW01000032">
    <property type="protein sequence ID" value="GLQ69496.1"/>
    <property type="molecule type" value="Genomic_DNA"/>
</dbReference>
<accession>A0ABQ5X3R1</accession>
<evidence type="ECO:0000313" key="3">
    <source>
        <dbReference type="Proteomes" id="UP001156672"/>
    </source>
</evidence>
<keyword evidence="1" id="KW-0812">Transmembrane</keyword>
<dbReference type="Proteomes" id="UP001156672">
    <property type="component" value="Unassembled WGS sequence"/>
</dbReference>